<proteinExistence type="predicted"/>
<evidence type="ECO:0000313" key="1">
    <source>
        <dbReference type="EMBL" id="GAV61147.1"/>
    </source>
</evidence>
<keyword evidence="2" id="KW-1185">Reference proteome</keyword>
<dbReference type="EMBL" id="BDDD01000186">
    <property type="protein sequence ID" value="GAV61147.1"/>
    <property type="molecule type" value="Genomic_DNA"/>
</dbReference>
<accession>A0A1Q3AZI1</accession>
<name>A0A1Q3AZI1_CEPFO</name>
<organism evidence="1 2">
    <name type="scientific">Cephalotus follicularis</name>
    <name type="common">Albany pitcher plant</name>
    <dbReference type="NCBI Taxonomy" id="3775"/>
    <lineage>
        <taxon>Eukaryota</taxon>
        <taxon>Viridiplantae</taxon>
        <taxon>Streptophyta</taxon>
        <taxon>Embryophyta</taxon>
        <taxon>Tracheophyta</taxon>
        <taxon>Spermatophyta</taxon>
        <taxon>Magnoliopsida</taxon>
        <taxon>eudicotyledons</taxon>
        <taxon>Gunneridae</taxon>
        <taxon>Pentapetalae</taxon>
        <taxon>rosids</taxon>
        <taxon>fabids</taxon>
        <taxon>Oxalidales</taxon>
        <taxon>Cephalotaceae</taxon>
        <taxon>Cephalotus</taxon>
    </lineage>
</organism>
<gene>
    <name evidence="1" type="ORF">CFOL_v3_04675</name>
</gene>
<sequence length="102" mass="10685">MGSMDDGGNGLKGGLIVGMVMVVDGEVEWWRFGGIGVLKVRAVAVVGVNGLRTGTDDRQCCWLVDCVMFCLLSSSCGLATGMCGACCEDGWEELEDGLLVGF</sequence>
<dbReference type="Proteomes" id="UP000187406">
    <property type="component" value="Unassembled WGS sequence"/>
</dbReference>
<evidence type="ECO:0000313" key="2">
    <source>
        <dbReference type="Proteomes" id="UP000187406"/>
    </source>
</evidence>
<reference evidence="2" key="1">
    <citation type="submission" date="2016-04" db="EMBL/GenBank/DDBJ databases">
        <title>Cephalotus genome sequencing.</title>
        <authorList>
            <person name="Fukushima K."/>
            <person name="Hasebe M."/>
            <person name="Fang X."/>
        </authorList>
    </citation>
    <scope>NUCLEOTIDE SEQUENCE [LARGE SCALE GENOMIC DNA]</scope>
    <source>
        <strain evidence="2">cv. St1</strain>
    </source>
</reference>
<dbReference type="InParanoid" id="A0A1Q3AZI1"/>
<dbReference type="AlphaFoldDB" id="A0A1Q3AZI1"/>
<comment type="caution">
    <text evidence="1">The sequence shown here is derived from an EMBL/GenBank/DDBJ whole genome shotgun (WGS) entry which is preliminary data.</text>
</comment>
<protein>
    <submittedName>
        <fullName evidence="1">Uncharacterized protein</fullName>
    </submittedName>
</protein>